<feature type="region of interest" description="Disordered" evidence="2">
    <location>
        <begin position="1"/>
        <end position="23"/>
    </location>
</feature>
<accession>A0A3A4K901</accession>
<evidence type="ECO:0000313" key="4">
    <source>
        <dbReference type="Proteomes" id="UP000266677"/>
    </source>
</evidence>
<organism evidence="3 4">
    <name type="scientific">Nocardia panacis</name>
    <dbReference type="NCBI Taxonomy" id="2340916"/>
    <lineage>
        <taxon>Bacteria</taxon>
        <taxon>Bacillati</taxon>
        <taxon>Actinomycetota</taxon>
        <taxon>Actinomycetes</taxon>
        <taxon>Mycobacteriales</taxon>
        <taxon>Nocardiaceae</taxon>
        <taxon>Nocardia</taxon>
    </lineage>
</organism>
<evidence type="ECO:0000256" key="2">
    <source>
        <dbReference type="SAM" id="MobiDB-lite"/>
    </source>
</evidence>
<proteinExistence type="predicted"/>
<feature type="coiled-coil region" evidence="1">
    <location>
        <begin position="62"/>
        <end position="117"/>
    </location>
</feature>
<dbReference type="OrthoDB" id="7472701at2"/>
<dbReference type="EMBL" id="QZFU01000020">
    <property type="protein sequence ID" value="RJO74189.1"/>
    <property type="molecule type" value="Genomic_DNA"/>
</dbReference>
<gene>
    <name evidence="3" type="ORF">D5S18_18725</name>
</gene>
<name>A0A3A4K901_9NOCA</name>
<evidence type="ECO:0000313" key="3">
    <source>
        <dbReference type="EMBL" id="RJO74189.1"/>
    </source>
</evidence>
<keyword evidence="4" id="KW-1185">Reference proteome</keyword>
<sequence>MRAAADRLLAGTPPRSSTGSLTGSELIVESGLRRDVVYGSHKDLVEEFQARVKAQHDVPEAVAKVNDENRVLREEIITVRAQLADGRRKGKTLAKFIAELSLELEQIREELEQASSITQLSSRREDS</sequence>
<evidence type="ECO:0000256" key="1">
    <source>
        <dbReference type="SAM" id="Coils"/>
    </source>
</evidence>
<keyword evidence="1" id="KW-0175">Coiled coil</keyword>
<protein>
    <submittedName>
        <fullName evidence="3">Uncharacterized protein</fullName>
    </submittedName>
</protein>
<dbReference type="Proteomes" id="UP000266677">
    <property type="component" value="Unassembled WGS sequence"/>
</dbReference>
<reference evidence="3 4" key="1">
    <citation type="submission" date="2018-09" db="EMBL/GenBank/DDBJ databases">
        <title>YIM PH21274 draft genome.</title>
        <authorList>
            <person name="Miao C."/>
        </authorList>
    </citation>
    <scope>NUCLEOTIDE SEQUENCE [LARGE SCALE GENOMIC DNA]</scope>
    <source>
        <strain evidence="3 4">YIM PH 21724</strain>
    </source>
</reference>
<dbReference type="AlphaFoldDB" id="A0A3A4K901"/>
<comment type="caution">
    <text evidence="3">The sequence shown here is derived from an EMBL/GenBank/DDBJ whole genome shotgun (WGS) entry which is preliminary data.</text>
</comment>
<feature type="compositionally biased region" description="Polar residues" evidence="2">
    <location>
        <begin position="14"/>
        <end position="23"/>
    </location>
</feature>